<dbReference type="EnsemblPlants" id="KEH15373">
    <property type="protein sequence ID" value="KEH15373"/>
    <property type="gene ID" value="MTR_1232s0010"/>
</dbReference>
<proteinExistence type="predicted"/>
<evidence type="ECO:0000259" key="1">
    <source>
        <dbReference type="Pfam" id="PF20411"/>
    </source>
</evidence>
<dbReference type="InterPro" id="IPR046520">
    <property type="entry name" value="DUF6697"/>
</dbReference>
<dbReference type="AlphaFoldDB" id="A0A072TEE9"/>
<feature type="domain" description="DUF6697" evidence="1">
    <location>
        <begin position="466"/>
        <end position="551"/>
    </location>
</feature>
<dbReference type="EMBL" id="KL403956">
    <property type="protein sequence ID" value="KEH15373.1"/>
    <property type="molecule type" value="Genomic_DNA"/>
</dbReference>
<evidence type="ECO:0000313" key="2">
    <source>
        <dbReference type="EMBL" id="KEH15373.1"/>
    </source>
</evidence>
<protein>
    <recommendedName>
        <fullName evidence="1">DUF6697 domain-containing protein</fullName>
    </recommendedName>
</protein>
<reference evidence="2 4" key="2">
    <citation type="journal article" date="2014" name="BMC Genomics">
        <title>An improved genome release (version Mt4.0) for the model legume Medicago truncatula.</title>
        <authorList>
            <person name="Tang H."/>
            <person name="Krishnakumar V."/>
            <person name="Bidwell S."/>
            <person name="Rosen B."/>
            <person name="Chan A."/>
            <person name="Zhou S."/>
            <person name="Gentzbittel L."/>
            <person name="Childs K.L."/>
            <person name="Yandell M."/>
            <person name="Gundlach H."/>
            <person name="Mayer K.F."/>
            <person name="Schwartz D.C."/>
            <person name="Town C.D."/>
        </authorList>
    </citation>
    <scope>GENOME REANNOTATION</scope>
    <source>
        <strain evidence="2">A17</strain>
        <strain evidence="3 4">cv. Jemalong A17</strain>
    </source>
</reference>
<reference evidence="3" key="3">
    <citation type="submission" date="2015-06" db="UniProtKB">
        <authorList>
            <consortium name="EnsemblPlants"/>
        </authorList>
    </citation>
    <scope>IDENTIFICATION</scope>
    <source>
        <strain evidence="3">cv. Jemalong A17</strain>
    </source>
</reference>
<gene>
    <name evidence="2" type="ORF">MTR_1232s0010</name>
</gene>
<dbReference type="Proteomes" id="UP000002051">
    <property type="component" value="Unassembled WGS sequence"/>
</dbReference>
<keyword evidence="4" id="KW-1185">Reference proteome</keyword>
<organism evidence="2 4">
    <name type="scientific">Medicago truncatula</name>
    <name type="common">Barrel medic</name>
    <name type="synonym">Medicago tribuloides</name>
    <dbReference type="NCBI Taxonomy" id="3880"/>
    <lineage>
        <taxon>Eukaryota</taxon>
        <taxon>Viridiplantae</taxon>
        <taxon>Streptophyta</taxon>
        <taxon>Embryophyta</taxon>
        <taxon>Tracheophyta</taxon>
        <taxon>Spermatophyta</taxon>
        <taxon>Magnoliopsida</taxon>
        <taxon>eudicotyledons</taxon>
        <taxon>Gunneridae</taxon>
        <taxon>Pentapetalae</taxon>
        <taxon>rosids</taxon>
        <taxon>fabids</taxon>
        <taxon>Fabales</taxon>
        <taxon>Fabaceae</taxon>
        <taxon>Papilionoideae</taxon>
        <taxon>50 kb inversion clade</taxon>
        <taxon>NPAAA clade</taxon>
        <taxon>Hologalegina</taxon>
        <taxon>IRL clade</taxon>
        <taxon>Trifolieae</taxon>
        <taxon>Medicago</taxon>
    </lineage>
</organism>
<name>A0A072TEE9_MEDTR</name>
<sequence>MNARPPPAVHAMPTVQTILDDYERLGWRGNDPMSQMLALRRDNPAALADLVIASFDRDLSHATFLDAALDLMDDTAFAKIAAEAWQDVRNGAWNERLASVLSSVVMQTPQVFAGHWDVFLDVVTTKRSPRVYYEENAWRMLDPATVEAWRGRLAEAPIDSGAAHARAVALLHSRHPAAVRDAAARLFSDDPGKCANWLMSAGYAQEHDTLRALHGESPLHIDFGPTLRAPRLREMPKWKREIDAHHPTWHARDSHRSGARFGGVSTHRCGLCHEPLHRLLPQPAAAGIDSATPVSFDTCLSCVGWESDGPLFHRHDDAGNACAHPSQQRDIAIQPEYPAAAFVEADVALFAAPARWTRQDWGESNDRQNLSRVGGAPSWVQSAWYPDCPDCGRKMSFVMQLDSNLPQTDGGEWLWGSGGANYTFWCAPCRTSAHLWQCTTPASLFSRATVLPAGGRPVMFEIDKQYTREFIHTACGGSKQAFLPTKNGKVVAACLRTDLNPHAPDVILCDGSASARAAGRTLAAQRDAIPVFIRMATDAYRFVGRYVVSESLTAPLDCAPYVRNSSFTPGQISRVLKLKRC</sequence>
<accession>A0A072TEE9</accession>
<dbReference type="Pfam" id="PF20411">
    <property type="entry name" value="DUF6697"/>
    <property type="match status" value="1"/>
</dbReference>
<evidence type="ECO:0000313" key="3">
    <source>
        <dbReference type="EnsemblPlants" id="KEH15373"/>
    </source>
</evidence>
<reference evidence="2 4" key="1">
    <citation type="journal article" date="2011" name="Nature">
        <title>The Medicago genome provides insight into the evolution of rhizobial symbioses.</title>
        <authorList>
            <person name="Young N.D."/>
            <person name="Debelle F."/>
            <person name="Oldroyd G.E."/>
            <person name="Geurts R."/>
            <person name="Cannon S.B."/>
            <person name="Udvardi M.K."/>
            <person name="Benedito V.A."/>
            <person name="Mayer K.F."/>
            <person name="Gouzy J."/>
            <person name="Schoof H."/>
            <person name="Van de Peer Y."/>
            <person name="Proost S."/>
            <person name="Cook D.R."/>
            <person name="Meyers B.C."/>
            <person name="Spannagl M."/>
            <person name="Cheung F."/>
            <person name="De Mita S."/>
            <person name="Krishnakumar V."/>
            <person name="Gundlach H."/>
            <person name="Zhou S."/>
            <person name="Mudge J."/>
            <person name="Bharti A.K."/>
            <person name="Murray J.D."/>
            <person name="Naoumkina M.A."/>
            <person name="Rosen B."/>
            <person name="Silverstein K.A."/>
            <person name="Tang H."/>
            <person name="Rombauts S."/>
            <person name="Zhao P.X."/>
            <person name="Zhou P."/>
            <person name="Barbe V."/>
            <person name="Bardou P."/>
            <person name="Bechner M."/>
            <person name="Bellec A."/>
            <person name="Berger A."/>
            <person name="Berges H."/>
            <person name="Bidwell S."/>
            <person name="Bisseling T."/>
            <person name="Choisne N."/>
            <person name="Couloux A."/>
            <person name="Denny R."/>
            <person name="Deshpande S."/>
            <person name="Dai X."/>
            <person name="Doyle J.J."/>
            <person name="Dudez A.M."/>
            <person name="Farmer A.D."/>
            <person name="Fouteau S."/>
            <person name="Franken C."/>
            <person name="Gibelin C."/>
            <person name="Gish J."/>
            <person name="Goldstein S."/>
            <person name="Gonzalez A.J."/>
            <person name="Green P.J."/>
            <person name="Hallab A."/>
            <person name="Hartog M."/>
            <person name="Hua A."/>
            <person name="Humphray S.J."/>
            <person name="Jeong D.H."/>
            <person name="Jing Y."/>
            <person name="Jocker A."/>
            <person name="Kenton S.M."/>
            <person name="Kim D.J."/>
            <person name="Klee K."/>
            <person name="Lai H."/>
            <person name="Lang C."/>
            <person name="Lin S."/>
            <person name="Macmil S.L."/>
            <person name="Magdelenat G."/>
            <person name="Matthews L."/>
            <person name="McCorrison J."/>
            <person name="Monaghan E.L."/>
            <person name="Mun J.H."/>
            <person name="Najar F.Z."/>
            <person name="Nicholson C."/>
            <person name="Noirot C."/>
            <person name="O'Bleness M."/>
            <person name="Paule C.R."/>
            <person name="Poulain J."/>
            <person name="Prion F."/>
            <person name="Qin B."/>
            <person name="Qu C."/>
            <person name="Retzel E.F."/>
            <person name="Riddle C."/>
            <person name="Sallet E."/>
            <person name="Samain S."/>
            <person name="Samson N."/>
            <person name="Sanders I."/>
            <person name="Saurat O."/>
            <person name="Scarpelli C."/>
            <person name="Schiex T."/>
            <person name="Segurens B."/>
            <person name="Severin A.J."/>
            <person name="Sherrier D.J."/>
            <person name="Shi R."/>
            <person name="Sims S."/>
            <person name="Singer S.R."/>
            <person name="Sinharoy S."/>
            <person name="Sterck L."/>
            <person name="Viollet A."/>
            <person name="Wang B.B."/>
            <person name="Wang K."/>
            <person name="Wang M."/>
            <person name="Wang X."/>
            <person name="Warfsmann J."/>
            <person name="Weissenbach J."/>
            <person name="White D.D."/>
            <person name="White J.D."/>
            <person name="Wiley G.B."/>
            <person name="Wincker P."/>
            <person name="Xing Y."/>
            <person name="Yang L."/>
            <person name="Yao Z."/>
            <person name="Ying F."/>
            <person name="Zhai J."/>
            <person name="Zhou L."/>
            <person name="Zuber A."/>
            <person name="Denarie J."/>
            <person name="Dixon R.A."/>
            <person name="May G.D."/>
            <person name="Schwartz D.C."/>
            <person name="Rogers J."/>
            <person name="Quetier F."/>
            <person name="Town C.D."/>
            <person name="Roe B.A."/>
        </authorList>
    </citation>
    <scope>NUCLEOTIDE SEQUENCE [LARGE SCALE GENOMIC DNA]</scope>
    <source>
        <strain evidence="2">A17</strain>
        <strain evidence="3 4">cv. Jemalong A17</strain>
    </source>
</reference>
<dbReference type="HOGENOM" id="CLU_033674_0_0_1"/>
<evidence type="ECO:0000313" key="4">
    <source>
        <dbReference type="Proteomes" id="UP000002051"/>
    </source>
</evidence>